<dbReference type="InterPro" id="IPR044888">
    <property type="entry name" value="Mediatior_Med7_sf"/>
</dbReference>
<evidence type="ECO:0000256" key="3">
    <source>
        <dbReference type="ARBA" id="ARBA00023015"/>
    </source>
</evidence>
<protein>
    <recommendedName>
        <fullName evidence="6">Mediator of RNA polymerase II transcription subunit 7</fullName>
    </recommendedName>
</protein>
<name>A0ABD3MSQ4_9STRA</name>
<feature type="compositionally biased region" description="Acidic residues" evidence="7">
    <location>
        <begin position="29"/>
        <end position="41"/>
    </location>
</feature>
<feature type="compositionally biased region" description="Gly residues" evidence="7">
    <location>
        <begin position="10"/>
        <end position="19"/>
    </location>
</feature>
<comment type="subcellular location">
    <subcellularLocation>
        <location evidence="1 6">Nucleus</location>
    </subcellularLocation>
</comment>
<keyword evidence="3 6" id="KW-0805">Transcription regulation</keyword>
<dbReference type="Proteomes" id="UP001530315">
    <property type="component" value="Unassembled WGS sequence"/>
</dbReference>
<evidence type="ECO:0000256" key="1">
    <source>
        <dbReference type="ARBA" id="ARBA00004123"/>
    </source>
</evidence>
<gene>
    <name evidence="8" type="ORF">ACHAW5_001156</name>
</gene>
<dbReference type="SUPFAM" id="SSF140718">
    <property type="entry name" value="Mediator hinge subcomplex-like"/>
    <property type="match status" value="1"/>
</dbReference>
<evidence type="ECO:0000256" key="7">
    <source>
        <dbReference type="SAM" id="MobiDB-lite"/>
    </source>
</evidence>
<dbReference type="PANTHER" id="PTHR21428:SF11">
    <property type="entry name" value="MEDIATOR OF RNA POLYMERASE II TRANSCRIPTION SUBUNIT 7"/>
    <property type="match status" value="1"/>
</dbReference>
<proteinExistence type="inferred from homology"/>
<accession>A0ABD3MSQ4</accession>
<evidence type="ECO:0000313" key="9">
    <source>
        <dbReference type="Proteomes" id="UP001530315"/>
    </source>
</evidence>
<evidence type="ECO:0000256" key="6">
    <source>
        <dbReference type="RuleBase" id="RU364060"/>
    </source>
</evidence>
<dbReference type="AlphaFoldDB" id="A0ABD3MSQ4"/>
<feature type="region of interest" description="Disordered" evidence="7">
    <location>
        <begin position="1"/>
        <end position="41"/>
    </location>
</feature>
<comment type="subunit">
    <text evidence="6">Component of the Mediator complex.</text>
</comment>
<keyword evidence="4 6" id="KW-0804">Transcription</keyword>
<comment type="similarity">
    <text evidence="2 6">Belongs to the Mediator complex subunit 7 family.</text>
</comment>
<dbReference type="PANTHER" id="PTHR21428">
    <property type="entry name" value="MEDIATOR OF RNA POLYMERASE II TRANSCRIPTION SUBUNIT 7"/>
    <property type="match status" value="1"/>
</dbReference>
<dbReference type="Gene3D" id="6.10.140.200">
    <property type="match status" value="1"/>
</dbReference>
<dbReference type="Pfam" id="PF05983">
    <property type="entry name" value="Med7"/>
    <property type="match status" value="1"/>
</dbReference>
<evidence type="ECO:0000256" key="5">
    <source>
        <dbReference type="ARBA" id="ARBA00023242"/>
    </source>
</evidence>
<evidence type="ECO:0000256" key="4">
    <source>
        <dbReference type="ARBA" id="ARBA00023163"/>
    </source>
</evidence>
<keyword evidence="6" id="KW-0010">Activator</keyword>
<comment type="function">
    <text evidence="6">Component of the Mediator complex, a coactivator involved in the regulated transcription of nearly all RNA polymerase II-dependent genes. Mediator functions as a bridge to convey information from gene-specific regulatory proteins to the basal RNA polymerase II transcription machinery.</text>
</comment>
<keyword evidence="5 6" id="KW-0539">Nucleus</keyword>
<sequence>MESERMRLLAGGGREGGGTIATPGAAANVDDDDDDSIDVDDPNESVIACFGEIVEDPTLSAADDGGGGCDDPAAVREKVRALNRDVLDGFLKLVRALADDPNDSRKLRDELSHNLFLMLQECNKFREHQARELLIRTLEVQLKRRREGLALLKEEIRTADLALKALREFGG</sequence>
<comment type="caution">
    <text evidence="8">The sequence shown here is derived from an EMBL/GenBank/DDBJ whole genome shotgun (WGS) entry which is preliminary data.</text>
</comment>
<keyword evidence="9" id="KW-1185">Reference proteome</keyword>
<dbReference type="InterPro" id="IPR009244">
    <property type="entry name" value="Mediatior_Med7"/>
</dbReference>
<reference evidence="8 9" key="1">
    <citation type="submission" date="2024-10" db="EMBL/GenBank/DDBJ databases">
        <title>Updated reference genomes for cyclostephanoid diatoms.</title>
        <authorList>
            <person name="Roberts W.R."/>
            <person name="Alverson A.J."/>
        </authorList>
    </citation>
    <scope>NUCLEOTIDE SEQUENCE [LARGE SCALE GENOMIC DNA]</scope>
    <source>
        <strain evidence="8 9">AJA276-08</strain>
    </source>
</reference>
<organism evidence="8 9">
    <name type="scientific">Stephanodiscus triporus</name>
    <dbReference type="NCBI Taxonomy" id="2934178"/>
    <lineage>
        <taxon>Eukaryota</taxon>
        <taxon>Sar</taxon>
        <taxon>Stramenopiles</taxon>
        <taxon>Ochrophyta</taxon>
        <taxon>Bacillariophyta</taxon>
        <taxon>Coscinodiscophyceae</taxon>
        <taxon>Thalassiosirophycidae</taxon>
        <taxon>Stephanodiscales</taxon>
        <taxon>Stephanodiscaceae</taxon>
        <taxon>Stephanodiscus</taxon>
    </lineage>
</organism>
<dbReference type="GO" id="GO:0005634">
    <property type="term" value="C:nucleus"/>
    <property type="evidence" value="ECO:0007669"/>
    <property type="project" value="UniProtKB-SubCell"/>
</dbReference>
<evidence type="ECO:0000256" key="2">
    <source>
        <dbReference type="ARBA" id="ARBA00009994"/>
    </source>
</evidence>
<dbReference type="InterPro" id="IPR037212">
    <property type="entry name" value="Med7/Med21-like"/>
</dbReference>
<dbReference type="EMBL" id="JALLAZ020001729">
    <property type="protein sequence ID" value="KAL3766487.1"/>
    <property type="molecule type" value="Genomic_DNA"/>
</dbReference>
<evidence type="ECO:0000313" key="8">
    <source>
        <dbReference type="EMBL" id="KAL3766487.1"/>
    </source>
</evidence>